<feature type="region of interest" description="Disordered" evidence="5">
    <location>
        <begin position="186"/>
        <end position="212"/>
    </location>
</feature>
<dbReference type="InterPro" id="IPR045329">
    <property type="entry name" value="LZTS"/>
</dbReference>
<feature type="compositionally biased region" description="Polar residues" evidence="5">
    <location>
        <begin position="186"/>
        <end position="201"/>
    </location>
</feature>
<sequence length="557" mass="63555">NTERNTQSLSEELDMTPPKLAPVSGVLAQKPGQNLIRPVAFKPLHNSSALSPVGHVTRRQPGTDNHVIGSHDTTRYQGIKPGTDILIMQESPEFHRGRPNIGAFSSMAKFQFPNPGGVSTQTPINLHQSVDSVNHSYPLVSYCQTADVDNSLKGSQQNVSLNSHHSISNNSYSNIPVNFQITVNSSHAGTGDETSISSEFPSSDRPDSIPSLNISRVSSHAVEGILQTPSPSDSGVGELEAMLREKDAEINTLREVMERNERAIFQVYEERRNVWFHETQELQNEYERRLKVQSRKSYKTEQVLSHQVYKLQQEQKLLQEDTDKIINERDFLKQQVDESQNLITHLKQKLESVMNSELNSDRHVTTSEETEQDTRVNLSLQEELTLKNKDVIFLKTQLNSFQADMERKNKELADTFRDLSAKTEEVQSLKDQLLHLRDAPTFIETSTQTVTNELTASENARSSTLDKNNQNVNDLQEQQLVEIRKQMTLLKDEHEKEMEQWLDEKNKVIRYQKQLQLNYVQMQRKNVALENEVQQLTMELEHRDMKLIALSGEESVC</sequence>
<feature type="coiled-coil region" evidence="4">
    <location>
        <begin position="473"/>
        <end position="539"/>
    </location>
</feature>
<feature type="non-terminal residue" evidence="6">
    <location>
        <position position="1"/>
    </location>
</feature>
<evidence type="ECO:0000313" key="6">
    <source>
        <dbReference type="EMBL" id="CEK61139.1"/>
    </source>
</evidence>
<dbReference type="Pfam" id="PF06818">
    <property type="entry name" value="Fez1"/>
    <property type="match status" value="1"/>
</dbReference>
<feature type="coiled-coil region" evidence="4">
    <location>
        <begin position="236"/>
        <end position="263"/>
    </location>
</feature>
<dbReference type="PANTHER" id="PTHR19354:SF2">
    <property type="entry name" value="LEUCINE-RICH REPEAT-CONTAINING PROTEIN DDB_G0290503"/>
    <property type="match status" value="1"/>
</dbReference>
<protein>
    <submittedName>
        <fullName evidence="6">Uncharacterized protein</fullName>
    </submittedName>
</protein>
<evidence type="ECO:0000256" key="5">
    <source>
        <dbReference type="SAM" id="MobiDB-lite"/>
    </source>
</evidence>
<feature type="coiled-coil region" evidence="4">
    <location>
        <begin position="402"/>
        <end position="439"/>
    </location>
</feature>
<comment type="subcellular location">
    <subcellularLocation>
        <location evidence="1">Cytoplasm</location>
    </subcellularLocation>
</comment>
<evidence type="ECO:0000256" key="1">
    <source>
        <dbReference type="ARBA" id="ARBA00004496"/>
    </source>
</evidence>
<evidence type="ECO:0000256" key="3">
    <source>
        <dbReference type="ARBA" id="ARBA00023054"/>
    </source>
</evidence>
<evidence type="ECO:0000256" key="2">
    <source>
        <dbReference type="ARBA" id="ARBA00022490"/>
    </source>
</evidence>
<dbReference type="GO" id="GO:0005737">
    <property type="term" value="C:cytoplasm"/>
    <property type="evidence" value="ECO:0007669"/>
    <property type="project" value="UniProtKB-SubCell"/>
</dbReference>
<name>A0A0B6YXP3_9EUPU</name>
<dbReference type="EMBL" id="HACG01014274">
    <property type="protein sequence ID" value="CEK61139.1"/>
    <property type="molecule type" value="Transcribed_RNA"/>
</dbReference>
<organism evidence="6">
    <name type="scientific">Arion vulgaris</name>
    <dbReference type="NCBI Taxonomy" id="1028688"/>
    <lineage>
        <taxon>Eukaryota</taxon>
        <taxon>Metazoa</taxon>
        <taxon>Spiralia</taxon>
        <taxon>Lophotrochozoa</taxon>
        <taxon>Mollusca</taxon>
        <taxon>Gastropoda</taxon>
        <taxon>Heterobranchia</taxon>
        <taxon>Euthyneura</taxon>
        <taxon>Panpulmonata</taxon>
        <taxon>Eupulmonata</taxon>
        <taxon>Stylommatophora</taxon>
        <taxon>Helicina</taxon>
        <taxon>Arionoidea</taxon>
        <taxon>Arionidae</taxon>
        <taxon>Arion</taxon>
    </lineage>
</organism>
<reference evidence="6" key="1">
    <citation type="submission" date="2014-12" db="EMBL/GenBank/DDBJ databases">
        <title>Insight into the proteome of Arion vulgaris.</title>
        <authorList>
            <person name="Aradska J."/>
            <person name="Bulat T."/>
            <person name="Smidak R."/>
            <person name="Sarate P."/>
            <person name="Gangsoo J."/>
            <person name="Sialana F."/>
            <person name="Bilban M."/>
            <person name="Lubec G."/>
        </authorList>
    </citation>
    <scope>NUCLEOTIDE SEQUENCE</scope>
    <source>
        <tissue evidence="6">Skin</tissue>
    </source>
</reference>
<keyword evidence="3 4" id="KW-0175">Coiled coil</keyword>
<gene>
    <name evidence="6" type="primary">ORF41420</name>
</gene>
<keyword evidence="2" id="KW-0963">Cytoplasm</keyword>
<accession>A0A0B6YXP3</accession>
<dbReference type="AlphaFoldDB" id="A0A0B6YXP3"/>
<evidence type="ECO:0000256" key="4">
    <source>
        <dbReference type="SAM" id="Coils"/>
    </source>
</evidence>
<dbReference type="PANTHER" id="PTHR19354">
    <property type="entry name" value="ZIPPER PUTATIVE TUMOR SUPPRESSOR 2 HOMOLOG-LIKE PROTEIN-RELATED"/>
    <property type="match status" value="1"/>
</dbReference>
<proteinExistence type="predicted"/>